<proteinExistence type="predicted"/>
<gene>
    <name evidence="1" type="ORF">Fot_06832</name>
</gene>
<reference evidence="2" key="1">
    <citation type="submission" date="2024-07" db="EMBL/GenBank/DDBJ databases">
        <title>Two chromosome-level genome assemblies of Korean endemic species Abeliophyllum distichum and Forsythia ovata (Oleaceae).</title>
        <authorList>
            <person name="Jang H."/>
        </authorList>
    </citation>
    <scope>NUCLEOTIDE SEQUENCE [LARGE SCALE GENOMIC DNA]</scope>
</reference>
<dbReference type="Proteomes" id="UP001604277">
    <property type="component" value="Unassembled WGS sequence"/>
</dbReference>
<organism evidence="1 2">
    <name type="scientific">Forsythia ovata</name>
    <dbReference type="NCBI Taxonomy" id="205694"/>
    <lineage>
        <taxon>Eukaryota</taxon>
        <taxon>Viridiplantae</taxon>
        <taxon>Streptophyta</taxon>
        <taxon>Embryophyta</taxon>
        <taxon>Tracheophyta</taxon>
        <taxon>Spermatophyta</taxon>
        <taxon>Magnoliopsida</taxon>
        <taxon>eudicotyledons</taxon>
        <taxon>Gunneridae</taxon>
        <taxon>Pentapetalae</taxon>
        <taxon>asterids</taxon>
        <taxon>lamiids</taxon>
        <taxon>Lamiales</taxon>
        <taxon>Oleaceae</taxon>
        <taxon>Forsythieae</taxon>
        <taxon>Forsythia</taxon>
    </lineage>
</organism>
<dbReference type="AlphaFoldDB" id="A0ABD1WU34"/>
<evidence type="ECO:0000313" key="2">
    <source>
        <dbReference type="Proteomes" id="UP001604277"/>
    </source>
</evidence>
<protein>
    <submittedName>
        <fullName evidence="1">Uncharacterized protein</fullName>
    </submittedName>
</protein>
<accession>A0ABD1WU34</accession>
<dbReference type="EMBL" id="JBFOLJ010000002">
    <property type="protein sequence ID" value="KAL2553213.1"/>
    <property type="molecule type" value="Genomic_DNA"/>
</dbReference>
<keyword evidence="2" id="KW-1185">Reference proteome</keyword>
<name>A0ABD1WU34_9LAMI</name>
<evidence type="ECO:0000313" key="1">
    <source>
        <dbReference type="EMBL" id="KAL2553213.1"/>
    </source>
</evidence>
<sequence length="110" mass="12671">MAALEEVLVGLQVVEAVDVEPHDCDWHINSLHNRCTSLVRCHHMCVVVQHVIWHKHFARHRDNPCGCRLFVVEIDGGSTIGGSVHMSYWIDSMKLKRIKRFNISLFLDLL</sequence>
<comment type="caution">
    <text evidence="1">The sequence shown here is derived from an EMBL/GenBank/DDBJ whole genome shotgun (WGS) entry which is preliminary data.</text>
</comment>